<feature type="region of interest" description="Disordered" evidence="1">
    <location>
        <begin position="193"/>
        <end position="227"/>
    </location>
</feature>
<comment type="caution">
    <text evidence="3">The sequence shown here is derived from an EMBL/GenBank/DDBJ whole genome shotgun (WGS) entry which is preliminary data.</text>
</comment>
<feature type="transmembrane region" description="Helical" evidence="2">
    <location>
        <begin position="105"/>
        <end position="123"/>
    </location>
</feature>
<feature type="transmembrane region" description="Helical" evidence="2">
    <location>
        <begin position="155"/>
        <end position="173"/>
    </location>
</feature>
<feature type="compositionally biased region" description="Basic and acidic residues" evidence="1">
    <location>
        <begin position="195"/>
        <end position="227"/>
    </location>
</feature>
<gene>
    <name evidence="3" type="ORF">QJ521_07845</name>
</gene>
<protein>
    <recommendedName>
        <fullName evidence="5">DUF308 domain-containing protein</fullName>
    </recommendedName>
</protein>
<evidence type="ECO:0000313" key="4">
    <source>
        <dbReference type="Proteomes" id="UP001431532"/>
    </source>
</evidence>
<keyword evidence="4" id="KW-1185">Reference proteome</keyword>
<proteinExistence type="predicted"/>
<dbReference type="Proteomes" id="UP001431532">
    <property type="component" value="Unassembled WGS sequence"/>
</dbReference>
<evidence type="ECO:0000313" key="3">
    <source>
        <dbReference type="EMBL" id="MDI6453475.1"/>
    </source>
</evidence>
<accession>A0AAW6U9A0</accession>
<evidence type="ECO:0000256" key="1">
    <source>
        <dbReference type="SAM" id="MobiDB-lite"/>
    </source>
</evidence>
<dbReference type="EMBL" id="JASCXW010000029">
    <property type="protein sequence ID" value="MDI6453475.1"/>
    <property type="molecule type" value="Genomic_DNA"/>
</dbReference>
<feature type="transmembrane region" description="Helical" evidence="2">
    <location>
        <begin position="33"/>
        <end position="54"/>
    </location>
</feature>
<evidence type="ECO:0008006" key="5">
    <source>
        <dbReference type="Google" id="ProtNLM"/>
    </source>
</evidence>
<dbReference type="AlphaFoldDB" id="A0AAW6U9A0"/>
<name>A0AAW6U9A0_9MOLU</name>
<keyword evidence="2" id="KW-1133">Transmembrane helix</keyword>
<feature type="transmembrane region" description="Helical" evidence="2">
    <location>
        <begin position="7"/>
        <end position="27"/>
    </location>
</feature>
<reference evidence="3" key="1">
    <citation type="submission" date="2023-05" db="EMBL/GenBank/DDBJ databases">
        <title>Mariniplasma microaerophilum sp. nov., a novel anaerobic mollicute isolated from terrestrial mud volcano, Taman Peninsula, Russia.</title>
        <authorList>
            <person name="Khomyakova M.A."/>
            <person name="Merkel A.Y."/>
            <person name="Slobodkin A.I."/>
        </authorList>
    </citation>
    <scope>NUCLEOTIDE SEQUENCE</scope>
    <source>
        <strain evidence="3">M4Ah</strain>
    </source>
</reference>
<evidence type="ECO:0000256" key="2">
    <source>
        <dbReference type="SAM" id="Phobius"/>
    </source>
</evidence>
<feature type="transmembrane region" description="Helical" evidence="2">
    <location>
        <begin position="66"/>
        <end position="85"/>
    </location>
</feature>
<feature type="transmembrane region" description="Helical" evidence="2">
    <location>
        <begin position="132"/>
        <end position="149"/>
    </location>
</feature>
<organism evidence="3 4">
    <name type="scientific">Peloplasma aerotolerans</name>
    <dbReference type="NCBI Taxonomy" id="3044389"/>
    <lineage>
        <taxon>Bacteria</taxon>
        <taxon>Bacillati</taxon>
        <taxon>Mycoplasmatota</taxon>
        <taxon>Mollicutes</taxon>
        <taxon>Acholeplasmatales</taxon>
        <taxon>Acholeplasmataceae</taxon>
        <taxon>Peloplasma</taxon>
    </lineage>
</organism>
<keyword evidence="2" id="KW-0472">Membrane</keyword>
<keyword evidence="2" id="KW-0812">Transmembrane</keyword>
<dbReference type="RefSeq" id="WP_282839908.1">
    <property type="nucleotide sequence ID" value="NZ_JASCXW010000029.1"/>
</dbReference>
<sequence length="227" mass="25697">MSKAKYGYGWVLKWVLAALLLGVGFFMFFSPDFVYTITGVTILIFSVFRIYPLLKSLHKEVLRTINLVEIIFDTLIGILLVYIGITKGSTLTDEPIWSTVYQYSLAFFFYARGLVFFNSIAFFEEKTEVPKFWAHIVILSMGAIIAVLPDFGYESVALFFLIISLVGAAYLGYDGFGGYSKYREYSASINAGKQVGKDKEADKGINIDKEAPKKRIEDPEEKRPYVN</sequence>